<gene>
    <name evidence="2" type="ORF">XENTR_v90029710mg</name>
</gene>
<keyword evidence="1" id="KW-0732">Signal</keyword>
<dbReference type="AlphaFoldDB" id="A0A1B8XSV7"/>
<feature type="signal peptide" evidence="1">
    <location>
        <begin position="1"/>
        <end position="27"/>
    </location>
</feature>
<reference evidence="2" key="1">
    <citation type="submission" date="2009-11" db="EMBL/GenBank/DDBJ databases">
        <authorList>
            <consortium name="US DOE Joint Genome Institute (JGI-PGF)"/>
            <person name="Ottilar R."/>
            <person name="Schmutz J."/>
            <person name="Salamov A."/>
            <person name="Cheng J.F."/>
            <person name="Lucas S."/>
            <person name="Pitluck S."/>
            <person name="Gundlach H."/>
            <person name="Guo Y."/>
            <person name="Haberer G."/>
            <person name="Nasrallah J."/>
            <person name="Mayer K.F.X."/>
            <person name="van de Peer Y."/>
            <person name="Weigel D."/>
            <person name="Grigoriev I.V."/>
        </authorList>
    </citation>
    <scope>NUCLEOTIDE SEQUENCE</scope>
    <source>
        <strain evidence="2">Nigerian</strain>
    </source>
</reference>
<evidence type="ECO:0000313" key="2">
    <source>
        <dbReference type="EMBL" id="OCA13736.1"/>
    </source>
</evidence>
<protein>
    <submittedName>
        <fullName evidence="2">Uncharacterized protein</fullName>
    </submittedName>
</protein>
<sequence>MCKSVGSVLTAINVIFVAHSLPTDIQAESIPLILGGGDVLMAFSIPVIQIVYETLKDQQEGKKGKTSVKTGSTAIGSDGLCCQSREIKEWHGCRSTRGVNKGKYFHEKFDFC</sequence>
<evidence type="ECO:0000256" key="1">
    <source>
        <dbReference type="SAM" id="SignalP"/>
    </source>
</evidence>
<reference evidence="2" key="3">
    <citation type="submission" date="2016-05" db="EMBL/GenBank/DDBJ databases">
        <title>WGS assembly of Xenopus tropicalis.</title>
        <authorList>
            <person name="Sessions A."/>
            <person name="Jenkins J."/>
            <person name="Mitros T."/>
            <person name="Lyons J.T."/>
            <person name="Dichmann D.S."/>
            <person name="Robert J."/>
            <person name="Harland R.M."/>
            <person name="Rokhsar D.S."/>
        </authorList>
    </citation>
    <scope>NUCLEOTIDE SEQUENCE</scope>
    <source>
        <strain evidence="2">Nigerian</strain>
    </source>
</reference>
<name>A0A1B8XSV7_XENTR</name>
<dbReference type="EMBL" id="KV464537">
    <property type="protein sequence ID" value="OCA13736.1"/>
    <property type="molecule type" value="Genomic_DNA"/>
</dbReference>
<feature type="chain" id="PRO_5008619261" evidence="1">
    <location>
        <begin position="28"/>
        <end position="112"/>
    </location>
</feature>
<organism evidence="2">
    <name type="scientific">Xenopus tropicalis</name>
    <name type="common">Western clawed frog</name>
    <name type="synonym">Silurana tropicalis</name>
    <dbReference type="NCBI Taxonomy" id="8364"/>
    <lineage>
        <taxon>Eukaryota</taxon>
        <taxon>Metazoa</taxon>
        <taxon>Chordata</taxon>
        <taxon>Craniata</taxon>
        <taxon>Vertebrata</taxon>
        <taxon>Euteleostomi</taxon>
        <taxon>Amphibia</taxon>
        <taxon>Batrachia</taxon>
        <taxon>Anura</taxon>
        <taxon>Pipoidea</taxon>
        <taxon>Pipidae</taxon>
        <taxon>Xenopodinae</taxon>
        <taxon>Xenopus</taxon>
        <taxon>Silurana</taxon>
    </lineage>
</organism>
<accession>A0A1B8XSV7</accession>
<proteinExistence type="predicted"/>
<reference evidence="2" key="2">
    <citation type="journal article" date="2010" name="Science">
        <title>The genome of the Western clawed frog Xenopus tropicalis.</title>
        <authorList>
            <person name="Hellsten U."/>
            <person name="Harland R.M."/>
            <person name="Gilchrist M.J."/>
            <person name="Hendrix D."/>
            <person name="Jurka J."/>
            <person name="Kapitonov V."/>
            <person name="Ovcharenko I."/>
            <person name="Putnam N.H."/>
            <person name="Shu S."/>
            <person name="Taher L."/>
            <person name="Blitz I.L."/>
            <person name="Blumberg B."/>
            <person name="Dichmann D.S."/>
            <person name="Dubchak I."/>
            <person name="Amaya E."/>
            <person name="Detter J.C."/>
            <person name="Fletcher R."/>
            <person name="Gerhard D.S."/>
            <person name="Goodstein D."/>
            <person name="Graves T."/>
            <person name="Grigoriev I.V."/>
            <person name="Grimwood J."/>
            <person name="Kawashima T."/>
            <person name="Lindquist E."/>
            <person name="Lucas S.M."/>
            <person name="Mead P.E."/>
            <person name="Mitros T."/>
            <person name="Ogino H."/>
            <person name="Ohta Y."/>
            <person name="Poliakov A.V."/>
            <person name="Pollet N."/>
            <person name="Robert J."/>
            <person name="Salamov A."/>
            <person name="Sater A.K."/>
            <person name="Schmutz J."/>
            <person name="Terry A."/>
            <person name="Vize P.D."/>
            <person name="Warren W.C."/>
            <person name="Wells D."/>
            <person name="Wills A."/>
            <person name="Wilson R.K."/>
            <person name="Zimmerman L.B."/>
            <person name="Zorn A.M."/>
            <person name="Grainger R."/>
            <person name="Grammer T."/>
            <person name="Khokha M.K."/>
            <person name="Richardson P.M."/>
            <person name="Rokhsar D.S."/>
        </authorList>
    </citation>
    <scope>NUCLEOTIDE SEQUENCE [LARGE SCALE GENOMIC DNA]</scope>
    <source>
        <strain evidence="2">Nigerian</strain>
    </source>
</reference>